<protein>
    <submittedName>
        <fullName evidence="4">Uncharacterized protein</fullName>
    </submittedName>
</protein>
<sequence>MYGWKVYKLNVGCLSDAKQVVSLRHNQCDGDETCSYDNLLPGEQAGPRHAERRWQVRGPVHAVEMLCEQPHHCAKDHTSIQINVTEVDRVTSQFNGQFKTYAICGAICRMASRVAGTTGVYHQAPPRLEAKQVKTAVLISSRIISDMVPVNRHSISSDMAPIGWDLPVFSLEGSLGSWAWRVELLRINLVKVPRWEVVKEAHYGVATLPFLAGFSSSLAAQATVRFDLCLRSQRDAERWALTVLVLAALWPTKACKAKLISLSSWYDMLACRQTVLEKELRVEKKLHLDPQLVTGCMPMELEHFQTMLKSKLNVLTLKKEPMPAVIFHEPEAIELCTTTPLMKTRTHSGCKVLDMGPTVFLLSLLGSGQNVDKSHCVFMEFELLLSHTSKSLTSAVSLKSGHAPFSFPQGTELAPLQAPPKDFDVLFYCETHPEMCFTDLQDIDQSDGADSGAVTVTRSSVQSTLSPLLLIVPNPLNQGYLREELFPPREHDQVIVSLERKELNVKKTGSEAITHYIHSHTHSLRQDLSRKLSSLIHLLHRAVEKSKRGICRYDHGARRHTSIYFISNFITVTGKVQEDFETQKPK</sequence>
<dbReference type="GO" id="GO:0005840">
    <property type="term" value="C:ribosome"/>
    <property type="evidence" value="ECO:0007669"/>
    <property type="project" value="UniProtKB-KW"/>
</dbReference>
<dbReference type="Gene3D" id="3.30.1230.20">
    <property type="match status" value="1"/>
</dbReference>
<proteinExistence type="inferred from homology"/>
<reference evidence="4 5" key="1">
    <citation type="journal article" date="2023" name="bioRxiv">
        <title>Conserved and derived expression patterns and positive selection on dental genes reveal complex evolutionary context of ever-growing rodent molars.</title>
        <authorList>
            <person name="Calamari Z.T."/>
            <person name="Song A."/>
            <person name="Cohen E."/>
            <person name="Akter M."/>
            <person name="Roy R.D."/>
            <person name="Hallikas O."/>
            <person name="Christensen M.M."/>
            <person name="Li P."/>
            <person name="Marangoni P."/>
            <person name="Jernvall J."/>
            <person name="Klein O.D."/>
        </authorList>
    </citation>
    <scope>NUCLEOTIDE SEQUENCE [LARGE SCALE GENOMIC DNA]</scope>
    <source>
        <strain evidence="4">V071</strain>
    </source>
</reference>
<organism evidence="4 5">
    <name type="scientific">Myodes glareolus</name>
    <name type="common">Bank vole</name>
    <name type="synonym">Clethrionomys glareolus</name>
    <dbReference type="NCBI Taxonomy" id="447135"/>
    <lineage>
        <taxon>Eukaryota</taxon>
        <taxon>Metazoa</taxon>
        <taxon>Chordata</taxon>
        <taxon>Craniata</taxon>
        <taxon>Vertebrata</taxon>
        <taxon>Euteleostomi</taxon>
        <taxon>Mammalia</taxon>
        <taxon>Eutheria</taxon>
        <taxon>Euarchontoglires</taxon>
        <taxon>Glires</taxon>
        <taxon>Rodentia</taxon>
        <taxon>Myomorpha</taxon>
        <taxon>Muroidea</taxon>
        <taxon>Cricetidae</taxon>
        <taxon>Arvicolinae</taxon>
        <taxon>Myodes</taxon>
    </lineage>
</organism>
<comment type="similarity">
    <text evidence="1">Belongs to the eukaryotic ribosomal protein eS21 family.</text>
</comment>
<dbReference type="Pfam" id="PF01249">
    <property type="entry name" value="Ribosomal_S21e"/>
    <property type="match status" value="1"/>
</dbReference>
<dbReference type="GO" id="GO:0003735">
    <property type="term" value="F:structural constituent of ribosome"/>
    <property type="evidence" value="ECO:0007669"/>
    <property type="project" value="InterPro"/>
</dbReference>
<evidence type="ECO:0000256" key="2">
    <source>
        <dbReference type="ARBA" id="ARBA00022980"/>
    </source>
</evidence>
<accession>A0AAW0I408</accession>
<dbReference type="InterPro" id="IPR038579">
    <property type="entry name" value="Ribosomal_eS21_sf"/>
</dbReference>
<dbReference type="PANTHER" id="PTHR10442">
    <property type="entry name" value="40S RIBOSOMAL PROTEIN S21"/>
    <property type="match status" value="1"/>
</dbReference>
<dbReference type="GO" id="GO:1990904">
    <property type="term" value="C:ribonucleoprotein complex"/>
    <property type="evidence" value="ECO:0007669"/>
    <property type="project" value="UniProtKB-KW"/>
</dbReference>
<evidence type="ECO:0000256" key="1">
    <source>
        <dbReference type="ARBA" id="ARBA00010228"/>
    </source>
</evidence>
<evidence type="ECO:0000313" key="5">
    <source>
        <dbReference type="Proteomes" id="UP001488838"/>
    </source>
</evidence>
<dbReference type="InterPro" id="IPR001931">
    <property type="entry name" value="Ribosomal_eS21"/>
</dbReference>
<dbReference type="EMBL" id="JBBHLL010000221">
    <property type="protein sequence ID" value="KAK7809117.1"/>
    <property type="molecule type" value="Genomic_DNA"/>
</dbReference>
<dbReference type="Proteomes" id="UP001488838">
    <property type="component" value="Unassembled WGS sequence"/>
</dbReference>
<dbReference type="GO" id="GO:0006412">
    <property type="term" value="P:translation"/>
    <property type="evidence" value="ECO:0007669"/>
    <property type="project" value="InterPro"/>
</dbReference>
<keyword evidence="2" id="KW-0689">Ribosomal protein</keyword>
<keyword evidence="5" id="KW-1185">Reference proteome</keyword>
<comment type="caution">
    <text evidence="4">The sequence shown here is derived from an EMBL/GenBank/DDBJ whole genome shotgun (WGS) entry which is preliminary data.</text>
</comment>
<gene>
    <name evidence="4" type="ORF">U0070_012211</name>
</gene>
<evidence type="ECO:0000256" key="3">
    <source>
        <dbReference type="ARBA" id="ARBA00023274"/>
    </source>
</evidence>
<name>A0AAW0I408_MYOGA</name>
<dbReference type="AlphaFoldDB" id="A0AAW0I408"/>
<keyword evidence="3" id="KW-0687">Ribonucleoprotein</keyword>
<evidence type="ECO:0000313" key="4">
    <source>
        <dbReference type="EMBL" id="KAK7809117.1"/>
    </source>
</evidence>